<accession>A0ACC3CTU0</accession>
<gene>
    <name evidence="1" type="ORF">LTS18_000551</name>
</gene>
<proteinExistence type="predicted"/>
<evidence type="ECO:0000313" key="2">
    <source>
        <dbReference type="Proteomes" id="UP001186974"/>
    </source>
</evidence>
<keyword evidence="2" id="KW-1185">Reference proteome</keyword>
<organism evidence="1 2">
    <name type="scientific">Coniosporium uncinatum</name>
    <dbReference type="NCBI Taxonomy" id="93489"/>
    <lineage>
        <taxon>Eukaryota</taxon>
        <taxon>Fungi</taxon>
        <taxon>Dikarya</taxon>
        <taxon>Ascomycota</taxon>
        <taxon>Pezizomycotina</taxon>
        <taxon>Dothideomycetes</taxon>
        <taxon>Dothideomycetes incertae sedis</taxon>
        <taxon>Coniosporium</taxon>
    </lineage>
</organism>
<name>A0ACC3CTU0_9PEZI</name>
<protein>
    <submittedName>
        <fullName evidence="1">Uncharacterized protein</fullName>
    </submittedName>
</protein>
<reference evidence="1" key="1">
    <citation type="submission" date="2024-09" db="EMBL/GenBank/DDBJ databases">
        <title>Black Yeasts Isolated from many extreme environments.</title>
        <authorList>
            <person name="Coleine C."/>
            <person name="Stajich J.E."/>
            <person name="Selbmann L."/>
        </authorList>
    </citation>
    <scope>NUCLEOTIDE SEQUENCE</scope>
    <source>
        <strain evidence="1">CCFEE 5737</strain>
    </source>
</reference>
<sequence length="215" mass="23812">MSSFRATELFGGAITVDLPSNFADVSTIRQVPDNQEVYLDTNGFTSIMFDILERVAEPDAATDEAALKFHFEDITSGSSETTRFWTSSVVSFNKMPYEKAPFSIPTQKLTTCSNTPAFSLFATQEATQQQGSRKPTPDFTGIMLLLVRLVQRETDVVITVNVPHTPGEYQKQDIDLSALKLGPLLEAGQNIRQKIMETFEVKDWSLFVSGEGGPE</sequence>
<comment type="caution">
    <text evidence="1">The sequence shown here is derived from an EMBL/GenBank/DDBJ whole genome shotgun (WGS) entry which is preliminary data.</text>
</comment>
<dbReference type="Proteomes" id="UP001186974">
    <property type="component" value="Unassembled WGS sequence"/>
</dbReference>
<evidence type="ECO:0000313" key="1">
    <source>
        <dbReference type="EMBL" id="KAK3044713.1"/>
    </source>
</evidence>
<dbReference type="EMBL" id="JAWDJW010011569">
    <property type="protein sequence ID" value="KAK3044713.1"/>
    <property type="molecule type" value="Genomic_DNA"/>
</dbReference>